<keyword evidence="11" id="KW-0812">Transmembrane</keyword>
<keyword evidence="11" id="KW-1133">Transmembrane helix</keyword>
<organism evidence="12 13">
    <name type="scientific">Castilleja foliolosa</name>
    <dbReference type="NCBI Taxonomy" id="1961234"/>
    <lineage>
        <taxon>Eukaryota</taxon>
        <taxon>Viridiplantae</taxon>
        <taxon>Streptophyta</taxon>
        <taxon>Embryophyta</taxon>
        <taxon>Tracheophyta</taxon>
        <taxon>Spermatophyta</taxon>
        <taxon>Magnoliopsida</taxon>
        <taxon>eudicotyledons</taxon>
        <taxon>Gunneridae</taxon>
        <taxon>Pentapetalae</taxon>
        <taxon>asterids</taxon>
        <taxon>lamiids</taxon>
        <taxon>Lamiales</taxon>
        <taxon>Orobanchaceae</taxon>
        <taxon>Pedicularideae</taxon>
        <taxon>Castillejinae</taxon>
        <taxon>Castilleja</taxon>
    </lineage>
</organism>
<dbReference type="GO" id="GO:0071555">
    <property type="term" value="P:cell wall organization"/>
    <property type="evidence" value="ECO:0007669"/>
    <property type="project" value="UniProtKB-KW"/>
</dbReference>
<dbReference type="GO" id="GO:0004553">
    <property type="term" value="F:hydrolase activity, hydrolyzing O-glycosyl compounds"/>
    <property type="evidence" value="ECO:0007669"/>
    <property type="project" value="UniProtKB-ARBA"/>
</dbReference>
<evidence type="ECO:0000256" key="3">
    <source>
        <dbReference type="ARBA" id="ARBA00022512"/>
    </source>
</evidence>
<evidence type="ECO:0000313" key="12">
    <source>
        <dbReference type="EMBL" id="KAL3629201.1"/>
    </source>
</evidence>
<sequence>MKNTRFLVYVTFLFFILSSHFVRIDARKHKKHKDIAPSSETPNDDSGSANTFSVTKYGAAGNGITDDTDAFSKAWTAACNSENSVMLVPSGTYLVNQITFSGDSCKSRMIFQVEGKIVAPSIGEFKAVSSDLAWLDFTKVNGLTIMGVGDAIIYGTGEGWWKSNKDTKPTISKAIRVIGCDDVIVTGITIQDSQQAHLKFDNCNGVDAYGITISSPPDSANTDGIHLQGSQKVNLYEIKIACGDDCISMQTGSSGINITNVQCGPSHGISIGSLGKDGSKACVSDVTVTDSYIFKSDNGVRIKTWQGGLGSVKGVKFSNIKVDNVEIGVDINQHYCDGGDGCGGENSQAVAISDVTFDNIHGSFSLYSVNLVCSGNKPCEDITLSRINLTPLSTANLEPSCSNAYGPTDSTAHCLKKSGSSSSSSYYKSSDNDGGYGNTDTC</sequence>
<accession>A0ABD3CJR8</accession>
<keyword evidence="11" id="KW-0472">Membrane</keyword>
<evidence type="ECO:0008006" key="14">
    <source>
        <dbReference type="Google" id="ProtNLM"/>
    </source>
</evidence>
<dbReference type="InterPro" id="IPR012334">
    <property type="entry name" value="Pectin_lyas_fold"/>
</dbReference>
<comment type="subcellular location">
    <subcellularLocation>
        <location evidence="1">Secreted</location>
        <location evidence="1">Cell wall</location>
    </subcellularLocation>
</comment>
<dbReference type="Proteomes" id="UP001632038">
    <property type="component" value="Unassembled WGS sequence"/>
</dbReference>
<feature type="transmembrane region" description="Helical" evidence="11">
    <location>
        <begin position="6"/>
        <end position="24"/>
    </location>
</feature>
<comment type="caution">
    <text evidence="12">The sequence shown here is derived from an EMBL/GenBank/DDBJ whole genome shotgun (WGS) entry which is preliminary data.</text>
</comment>
<reference evidence="13" key="1">
    <citation type="journal article" date="2024" name="IScience">
        <title>Strigolactones Initiate the Formation of Haustorium-like Structures in Castilleja.</title>
        <authorList>
            <person name="Buerger M."/>
            <person name="Peterson D."/>
            <person name="Chory J."/>
        </authorList>
    </citation>
    <scope>NUCLEOTIDE SEQUENCE [LARGE SCALE GENOMIC DNA]</scope>
</reference>
<dbReference type="Gene3D" id="2.160.20.10">
    <property type="entry name" value="Single-stranded right-handed beta-helix, Pectin lyase-like"/>
    <property type="match status" value="1"/>
</dbReference>
<dbReference type="InterPro" id="IPR011050">
    <property type="entry name" value="Pectin_lyase_fold/virulence"/>
</dbReference>
<keyword evidence="4" id="KW-0964">Secreted</keyword>
<evidence type="ECO:0000313" key="13">
    <source>
        <dbReference type="Proteomes" id="UP001632038"/>
    </source>
</evidence>
<dbReference type="SUPFAM" id="SSF51126">
    <property type="entry name" value="Pectin lyase-like"/>
    <property type="match status" value="1"/>
</dbReference>
<evidence type="ECO:0000256" key="8">
    <source>
        <dbReference type="PROSITE-ProRule" id="PRU10052"/>
    </source>
</evidence>
<dbReference type="InterPro" id="IPR006626">
    <property type="entry name" value="PbH1"/>
</dbReference>
<evidence type="ECO:0000256" key="10">
    <source>
        <dbReference type="SAM" id="MobiDB-lite"/>
    </source>
</evidence>
<keyword evidence="3" id="KW-0134">Cell wall</keyword>
<evidence type="ECO:0000256" key="5">
    <source>
        <dbReference type="ARBA" id="ARBA00022801"/>
    </source>
</evidence>
<evidence type="ECO:0000256" key="9">
    <source>
        <dbReference type="RuleBase" id="RU361169"/>
    </source>
</evidence>
<dbReference type="AlphaFoldDB" id="A0ABD3CJR8"/>
<gene>
    <name evidence="12" type="ORF">CASFOL_026423</name>
</gene>
<name>A0ABD3CJR8_9LAMI</name>
<dbReference type="SMART" id="SM00710">
    <property type="entry name" value="PbH1"/>
    <property type="match status" value="5"/>
</dbReference>
<keyword evidence="7" id="KW-0961">Cell wall biogenesis/degradation</keyword>
<comment type="similarity">
    <text evidence="2 9">Belongs to the glycosyl hydrolase 28 family.</text>
</comment>
<keyword evidence="13" id="KW-1185">Reference proteome</keyword>
<evidence type="ECO:0000256" key="6">
    <source>
        <dbReference type="ARBA" id="ARBA00023295"/>
    </source>
</evidence>
<evidence type="ECO:0000256" key="2">
    <source>
        <dbReference type="ARBA" id="ARBA00008834"/>
    </source>
</evidence>
<dbReference type="PANTHER" id="PTHR31375">
    <property type="match status" value="1"/>
</dbReference>
<feature type="compositionally biased region" description="Low complexity" evidence="10">
    <location>
        <begin position="417"/>
        <end position="433"/>
    </location>
</feature>
<dbReference type="EMBL" id="JAVIJP010000034">
    <property type="protein sequence ID" value="KAL3629201.1"/>
    <property type="molecule type" value="Genomic_DNA"/>
</dbReference>
<keyword evidence="6 9" id="KW-0326">Glycosidase</keyword>
<dbReference type="Pfam" id="PF00295">
    <property type="entry name" value="Glyco_hydro_28"/>
    <property type="match status" value="1"/>
</dbReference>
<dbReference type="PROSITE" id="PS00502">
    <property type="entry name" value="POLYGALACTURONASE"/>
    <property type="match status" value="1"/>
</dbReference>
<feature type="region of interest" description="Disordered" evidence="10">
    <location>
        <begin position="417"/>
        <end position="442"/>
    </location>
</feature>
<evidence type="ECO:0000256" key="1">
    <source>
        <dbReference type="ARBA" id="ARBA00004191"/>
    </source>
</evidence>
<dbReference type="InterPro" id="IPR000743">
    <property type="entry name" value="Glyco_hydro_28"/>
</dbReference>
<proteinExistence type="inferred from homology"/>
<keyword evidence="5 9" id="KW-0378">Hydrolase</keyword>
<protein>
    <recommendedName>
        <fullName evidence="14">Polygalacturonase</fullName>
    </recommendedName>
</protein>
<feature type="active site" evidence="8">
    <location>
        <position position="267"/>
    </location>
</feature>
<evidence type="ECO:0000256" key="11">
    <source>
        <dbReference type="SAM" id="Phobius"/>
    </source>
</evidence>
<evidence type="ECO:0000256" key="7">
    <source>
        <dbReference type="ARBA" id="ARBA00023316"/>
    </source>
</evidence>
<evidence type="ECO:0000256" key="4">
    <source>
        <dbReference type="ARBA" id="ARBA00022525"/>
    </source>
</evidence>